<accession>A0A3G8JH07</accession>
<feature type="binding site" evidence="17">
    <location>
        <position position="83"/>
    </location>
    <ligand>
        <name>Zn(2+)</name>
        <dbReference type="ChEBI" id="CHEBI:29105"/>
        <note>catalytic</note>
    </ligand>
</feature>
<dbReference type="InterPro" id="IPR050765">
    <property type="entry name" value="Riboflavin_Biosynth_HTPR"/>
</dbReference>
<dbReference type="SUPFAM" id="SSF53927">
    <property type="entry name" value="Cytidine deaminase-like"/>
    <property type="match status" value="1"/>
</dbReference>
<evidence type="ECO:0000256" key="9">
    <source>
        <dbReference type="ARBA" id="ARBA00022857"/>
    </source>
</evidence>
<sequence length="339" mass="34488">MAAGGGTVDVAGAMRLAIEESRSAQGSSSPNPPVGAVIVAPDGSILGRGFTQPPGGPHAEVMALRAAGEATAGAIAVVTLEPCDHTGRTGPCTRALIEAGVAEVHYALDDPNPAAAGGAQTLRAAGVTVVGGVGAAEAEAGPLRPWLFRQRHGRPLVTAKIASGVDGRIAAPDGTSQWITGEAARARAHRQRAVLDAIVVGTGTVVRDDPALTARELNGELRSHQPTRVVMGLRDVPSGAQVTDGRAPLRHVRSHDPAAVLAELEDALWVLVEGGPSIIGAFLAAGLVDELEVYLAPVVLGAGAASVDIPGITTLADAQRFSITAVETLGDDVMLRLRR</sequence>
<evidence type="ECO:0000256" key="14">
    <source>
        <dbReference type="PIRNR" id="PIRNR006769"/>
    </source>
</evidence>
<dbReference type="EC" id="1.1.1.193" evidence="14"/>
<dbReference type="Proteomes" id="UP000271469">
    <property type="component" value="Chromosome"/>
</dbReference>
<dbReference type="PIRSF" id="PIRSF006769">
    <property type="entry name" value="RibD"/>
    <property type="match status" value="1"/>
</dbReference>
<dbReference type="GO" id="GO:0008835">
    <property type="term" value="F:diaminohydroxyphosphoribosylaminopyrimidine deaminase activity"/>
    <property type="evidence" value="ECO:0007669"/>
    <property type="project" value="UniProtKB-EC"/>
</dbReference>
<dbReference type="InterPro" id="IPR002734">
    <property type="entry name" value="RibDG_C"/>
</dbReference>
<evidence type="ECO:0000256" key="11">
    <source>
        <dbReference type="ARBA" id="ARBA00023268"/>
    </source>
</evidence>
<dbReference type="Pfam" id="PF01872">
    <property type="entry name" value="RibD_C"/>
    <property type="match status" value="1"/>
</dbReference>
<organism evidence="19 20">
    <name type="scientific">Gordonia insulae</name>
    <dbReference type="NCBI Taxonomy" id="2420509"/>
    <lineage>
        <taxon>Bacteria</taxon>
        <taxon>Bacillati</taxon>
        <taxon>Actinomycetota</taxon>
        <taxon>Actinomycetes</taxon>
        <taxon>Mycobacteriales</taxon>
        <taxon>Gordoniaceae</taxon>
        <taxon>Gordonia</taxon>
    </lineage>
</organism>
<proteinExistence type="inferred from homology"/>
<dbReference type="RefSeq" id="WP_232016754.1">
    <property type="nucleotide sequence ID" value="NZ_CP033972.1"/>
</dbReference>
<feature type="binding site" evidence="17">
    <location>
        <position position="92"/>
    </location>
    <ligand>
        <name>Zn(2+)</name>
        <dbReference type="ChEBI" id="CHEBI:29105"/>
        <note>catalytic</note>
    </ligand>
</feature>
<feature type="binding site" evidence="16">
    <location>
        <position position="178"/>
    </location>
    <ligand>
        <name>NADP(+)</name>
        <dbReference type="ChEBI" id="CHEBI:58349"/>
    </ligand>
</feature>
<dbReference type="PANTHER" id="PTHR38011">
    <property type="entry name" value="DIHYDROFOLATE REDUCTASE FAMILY PROTEIN (AFU_ORTHOLOGUE AFUA_8G06820)"/>
    <property type="match status" value="1"/>
</dbReference>
<evidence type="ECO:0000256" key="4">
    <source>
        <dbReference type="ARBA" id="ARBA00005259"/>
    </source>
</evidence>
<feature type="binding site" evidence="16">
    <location>
        <position position="192"/>
    </location>
    <ligand>
        <name>substrate</name>
    </ligand>
</feature>
<keyword evidence="11" id="KW-0511">Multifunctional enzyme</keyword>
<dbReference type="InterPro" id="IPR004794">
    <property type="entry name" value="Eubact_RibD"/>
</dbReference>
<evidence type="ECO:0000256" key="1">
    <source>
        <dbReference type="ARBA" id="ARBA00002151"/>
    </source>
</evidence>
<dbReference type="Gene3D" id="3.40.140.10">
    <property type="entry name" value="Cytidine Deaminase, domain 2"/>
    <property type="match status" value="1"/>
</dbReference>
<comment type="catalytic activity">
    <reaction evidence="13 14">
        <text>2,5-diamino-6-hydroxy-4-(5-phosphoribosylamino)-pyrimidine + H2O + H(+) = 5-amino-6-(5-phospho-D-ribosylamino)uracil + NH4(+)</text>
        <dbReference type="Rhea" id="RHEA:21868"/>
        <dbReference type="ChEBI" id="CHEBI:15377"/>
        <dbReference type="ChEBI" id="CHEBI:15378"/>
        <dbReference type="ChEBI" id="CHEBI:28938"/>
        <dbReference type="ChEBI" id="CHEBI:58453"/>
        <dbReference type="ChEBI" id="CHEBI:58614"/>
        <dbReference type="EC" id="3.5.4.26"/>
    </reaction>
</comment>
<dbReference type="SUPFAM" id="SSF53597">
    <property type="entry name" value="Dihydrofolate reductase-like"/>
    <property type="match status" value="1"/>
</dbReference>
<dbReference type="InterPro" id="IPR016193">
    <property type="entry name" value="Cytidine_deaminase-like"/>
</dbReference>
<evidence type="ECO:0000313" key="20">
    <source>
        <dbReference type="Proteomes" id="UP000271469"/>
    </source>
</evidence>
<dbReference type="PROSITE" id="PS51747">
    <property type="entry name" value="CYT_DCMP_DEAMINASES_2"/>
    <property type="match status" value="1"/>
</dbReference>
<feature type="binding site" evidence="16">
    <location>
        <position position="162"/>
    </location>
    <ligand>
        <name>NADP(+)</name>
        <dbReference type="ChEBI" id="CHEBI:58349"/>
    </ligand>
</feature>
<dbReference type="Pfam" id="PF00383">
    <property type="entry name" value="dCMP_cyt_deam_1"/>
    <property type="match status" value="1"/>
</dbReference>
<comment type="cofactor">
    <cofactor evidence="14 17">
        <name>Zn(2+)</name>
        <dbReference type="ChEBI" id="CHEBI:29105"/>
    </cofactor>
    <text evidence="14 17">Binds 1 zinc ion.</text>
</comment>
<keyword evidence="14" id="KW-0378">Hydrolase</keyword>
<evidence type="ECO:0000256" key="6">
    <source>
        <dbReference type="ARBA" id="ARBA00022619"/>
    </source>
</evidence>
<feature type="binding site" evidence="16">
    <location>
        <position position="273"/>
    </location>
    <ligand>
        <name>substrate</name>
    </ligand>
</feature>
<feature type="domain" description="CMP/dCMP-type deaminase" evidence="18">
    <location>
        <begin position="8"/>
        <end position="130"/>
    </location>
</feature>
<evidence type="ECO:0000256" key="8">
    <source>
        <dbReference type="ARBA" id="ARBA00022833"/>
    </source>
</evidence>
<dbReference type="AlphaFoldDB" id="A0A3G8JH07"/>
<keyword evidence="8 14" id="KW-0862">Zinc</keyword>
<dbReference type="UniPathway" id="UPA00275">
    <property type="reaction ID" value="UER00401"/>
</dbReference>
<gene>
    <name evidence="19" type="primary">ribD</name>
    <name evidence="19" type="ORF">D7316_00877</name>
</gene>
<feature type="binding site" evidence="16">
    <location>
        <position position="204"/>
    </location>
    <ligand>
        <name>NADP(+)</name>
        <dbReference type="ChEBI" id="CHEBI:58349"/>
    </ligand>
</feature>
<dbReference type="EC" id="3.5.4.26" evidence="14"/>
<comment type="pathway">
    <text evidence="2 14">Cofactor biosynthesis; riboflavin biosynthesis; 5-amino-6-(D-ribitylamino)uracil from GTP: step 2/4.</text>
</comment>
<feature type="binding site" evidence="16">
    <location>
        <position position="176"/>
    </location>
    <ligand>
        <name>substrate</name>
    </ligand>
</feature>
<dbReference type="PANTHER" id="PTHR38011:SF7">
    <property type="entry name" value="2,5-DIAMINO-6-RIBOSYLAMINO-4(3H)-PYRIMIDINONE 5'-PHOSPHATE REDUCTASE"/>
    <property type="match status" value="1"/>
</dbReference>
<dbReference type="PROSITE" id="PS00903">
    <property type="entry name" value="CYT_DCMP_DEAMINASES_1"/>
    <property type="match status" value="1"/>
</dbReference>
<evidence type="ECO:0000256" key="16">
    <source>
        <dbReference type="PIRSR" id="PIRSR006769-2"/>
    </source>
</evidence>
<feature type="active site" description="Proton donor" evidence="15">
    <location>
        <position position="60"/>
    </location>
</feature>
<evidence type="ECO:0000256" key="13">
    <source>
        <dbReference type="ARBA" id="ARBA00049886"/>
    </source>
</evidence>
<feature type="binding site" evidence="16">
    <location>
        <position position="215"/>
    </location>
    <ligand>
        <name>substrate</name>
    </ligand>
</feature>
<dbReference type="GO" id="GO:0009231">
    <property type="term" value="P:riboflavin biosynthetic process"/>
    <property type="evidence" value="ECO:0007669"/>
    <property type="project" value="UniProtKB-UniPathway"/>
</dbReference>
<dbReference type="Gene3D" id="3.40.430.10">
    <property type="entry name" value="Dihydrofolate Reductase, subunit A"/>
    <property type="match status" value="1"/>
</dbReference>
<reference evidence="19 20" key="1">
    <citation type="submission" date="2018-11" db="EMBL/GenBank/DDBJ databases">
        <title>Gordonia insulae sp. nov., isolated from an island soil.</title>
        <authorList>
            <person name="Kim Y.S."/>
            <person name="Kim S.B."/>
        </authorList>
    </citation>
    <scope>NUCLEOTIDE SEQUENCE [LARGE SCALE GENOMIC DNA]</scope>
    <source>
        <strain evidence="19 20">MMS17-SY073</strain>
    </source>
</reference>
<evidence type="ECO:0000256" key="12">
    <source>
        <dbReference type="ARBA" id="ARBA00049861"/>
    </source>
</evidence>
<keyword evidence="6 14" id="KW-0686">Riboflavin biosynthesis</keyword>
<comment type="function">
    <text evidence="1 14">Converts 2,5-diamino-6-(ribosylamino)-4(3h)-pyrimidinone 5'-phosphate into 5-amino-6-(ribosylamino)-2,4(1h,3h)-pyrimidinedione 5'-phosphate.</text>
</comment>
<feature type="binding site" evidence="16">
    <location>
        <position position="208"/>
    </location>
    <ligand>
        <name>NADP(+)</name>
        <dbReference type="ChEBI" id="CHEBI:58349"/>
    </ligand>
</feature>
<feature type="binding site" evidence="16">
    <location>
        <begin position="275"/>
        <end position="281"/>
    </location>
    <ligand>
        <name>NADP(+)</name>
        <dbReference type="ChEBI" id="CHEBI:58349"/>
    </ligand>
</feature>
<dbReference type="InterPro" id="IPR002125">
    <property type="entry name" value="CMP_dCMP_dom"/>
</dbReference>
<evidence type="ECO:0000256" key="2">
    <source>
        <dbReference type="ARBA" id="ARBA00004882"/>
    </source>
</evidence>
<dbReference type="CDD" id="cd01284">
    <property type="entry name" value="Riboflavin_deaminase-reductase"/>
    <property type="match status" value="1"/>
</dbReference>
<name>A0A3G8JH07_9ACTN</name>
<dbReference type="NCBIfam" id="TIGR00326">
    <property type="entry name" value="eubact_ribD"/>
    <property type="match status" value="1"/>
</dbReference>
<dbReference type="EMBL" id="CP033972">
    <property type="protein sequence ID" value="AZG44293.1"/>
    <property type="molecule type" value="Genomic_DNA"/>
</dbReference>
<comment type="similarity">
    <text evidence="5 14">In the C-terminal section; belongs to the HTP reductase family.</text>
</comment>
<dbReference type="InterPro" id="IPR024072">
    <property type="entry name" value="DHFR-like_dom_sf"/>
</dbReference>
<keyword evidence="9 14" id="KW-0521">NADP</keyword>
<dbReference type="GO" id="GO:0008703">
    <property type="term" value="F:5-amino-6-(5-phosphoribosylamino)uracil reductase activity"/>
    <property type="evidence" value="ECO:0007669"/>
    <property type="project" value="UniProtKB-EC"/>
</dbReference>
<evidence type="ECO:0000256" key="10">
    <source>
        <dbReference type="ARBA" id="ARBA00023002"/>
    </source>
</evidence>
<comment type="similarity">
    <text evidence="4 14">In the N-terminal section; belongs to the cytidine and deoxycytidylate deaminase family.</text>
</comment>
<keyword evidence="10 14" id="KW-0560">Oxidoreductase</keyword>
<evidence type="ECO:0000256" key="7">
    <source>
        <dbReference type="ARBA" id="ARBA00022723"/>
    </source>
</evidence>
<evidence type="ECO:0000259" key="18">
    <source>
        <dbReference type="PROSITE" id="PS51747"/>
    </source>
</evidence>
<keyword evidence="7 14" id="KW-0479">Metal-binding</keyword>
<evidence type="ECO:0000256" key="3">
    <source>
        <dbReference type="ARBA" id="ARBA00004910"/>
    </source>
</evidence>
<keyword evidence="20" id="KW-1185">Reference proteome</keyword>
<evidence type="ECO:0000256" key="5">
    <source>
        <dbReference type="ARBA" id="ARBA00007417"/>
    </source>
</evidence>
<dbReference type="KEGG" id="gom:D7316_00877"/>
<protein>
    <recommendedName>
        <fullName evidence="14">Riboflavin biosynthesis protein RibD</fullName>
    </recommendedName>
    <domain>
        <recommendedName>
            <fullName evidence="14">Diaminohydroxyphosphoribosylaminopyrimidine deaminase</fullName>
            <shortName evidence="14">DRAP deaminase</shortName>
            <ecNumber evidence="14">3.5.4.26</ecNumber>
        </recommendedName>
        <alternativeName>
            <fullName evidence="14">Riboflavin-specific deaminase</fullName>
        </alternativeName>
    </domain>
    <domain>
        <recommendedName>
            <fullName evidence="14">5-amino-6-(5-phosphoribosylamino)uracil reductase</fullName>
            <ecNumber evidence="14">1.1.1.193</ecNumber>
        </recommendedName>
        <alternativeName>
            <fullName evidence="14">HTP reductase</fullName>
        </alternativeName>
    </domain>
</protein>
<evidence type="ECO:0000313" key="19">
    <source>
        <dbReference type="EMBL" id="AZG44293.1"/>
    </source>
</evidence>
<feature type="binding site" evidence="17">
    <location>
        <position position="58"/>
    </location>
    <ligand>
        <name>Zn(2+)</name>
        <dbReference type="ChEBI" id="CHEBI:29105"/>
        <note>catalytic</note>
    </ligand>
</feature>
<comment type="pathway">
    <text evidence="3 14">Cofactor biosynthesis; riboflavin biosynthesis; 5-amino-6-(D-ribitylamino)uracil from GTP: step 3/4.</text>
</comment>
<dbReference type="GO" id="GO:0008270">
    <property type="term" value="F:zinc ion binding"/>
    <property type="evidence" value="ECO:0007669"/>
    <property type="project" value="InterPro"/>
</dbReference>
<comment type="catalytic activity">
    <reaction evidence="12 14">
        <text>5-amino-6-(5-phospho-D-ribitylamino)uracil + NADP(+) = 5-amino-6-(5-phospho-D-ribosylamino)uracil + NADPH + H(+)</text>
        <dbReference type="Rhea" id="RHEA:17845"/>
        <dbReference type="ChEBI" id="CHEBI:15378"/>
        <dbReference type="ChEBI" id="CHEBI:57783"/>
        <dbReference type="ChEBI" id="CHEBI:58349"/>
        <dbReference type="ChEBI" id="CHEBI:58421"/>
        <dbReference type="ChEBI" id="CHEBI:58453"/>
        <dbReference type="EC" id="1.1.1.193"/>
    </reaction>
</comment>
<feature type="binding site" evidence="16">
    <location>
        <position position="212"/>
    </location>
    <ligand>
        <name>substrate</name>
    </ligand>
</feature>
<dbReference type="InterPro" id="IPR016192">
    <property type="entry name" value="APOBEC/CMP_deaminase_Zn-bd"/>
</dbReference>
<evidence type="ECO:0000256" key="17">
    <source>
        <dbReference type="PIRSR" id="PIRSR006769-3"/>
    </source>
</evidence>
<evidence type="ECO:0000256" key="15">
    <source>
        <dbReference type="PIRSR" id="PIRSR006769-1"/>
    </source>
</evidence>